<dbReference type="AlphaFoldDB" id="A0A0G0BBQ7"/>
<feature type="coiled-coil region" evidence="1">
    <location>
        <begin position="65"/>
        <end position="92"/>
    </location>
</feature>
<dbReference type="Proteomes" id="UP000034127">
    <property type="component" value="Unassembled WGS sequence"/>
</dbReference>
<reference evidence="2 3" key="1">
    <citation type="journal article" date="2015" name="Nature">
        <title>rRNA introns, odd ribosomes, and small enigmatic genomes across a large radiation of phyla.</title>
        <authorList>
            <person name="Brown C.T."/>
            <person name="Hug L.A."/>
            <person name="Thomas B.C."/>
            <person name="Sharon I."/>
            <person name="Castelle C.J."/>
            <person name="Singh A."/>
            <person name="Wilkins M.J."/>
            <person name="Williams K.H."/>
            <person name="Banfield J.F."/>
        </authorList>
    </citation>
    <scope>NUCLEOTIDE SEQUENCE [LARGE SCALE GENOMIC DNA]</scope>
</reference>
<comment type="caution">
    <text evidence="2">The sequence shown here is derived from an EMBL/GenBank/DDBJ whole genome shotgun (WGS) entry which is preliminary data.</text>
</comment>
<evidence type="ECO:0000256" key="1">
    <source>
        <dbReference type="SAM" id="Coils"/>
    </source>
</evidence>
<dbReference type="EMBL" id="LBPX01000027">
    <property type="protein sequence ID" value="KKP66784.1"/>
    <property type="molecule type" value="Genomic_DNA"/>
</dbReference>
<proteinExistence type="predicted"/>
<protein>
    <submittedName>
        <fullName evidence="2">Uncharacterized protein</fullName>
    </submittedName>
</protein>
<keyword evidence="1" id="KW-0175">Coiled coil</keyword>
<name>A0A0G0BBQ7_9BACT</name>
<organism evidence="2 3">
    <name type="scientific">Candidatus Roizmanbacteria bacterium GW2011_GWC2_35_12</name>
    <dbReference type="NCBI Taxonomy" id="1618485"/>
    <lineage>
        <taxon>Bacteria</taxon>
        <taxon>Candidatus Roizmaniibacteriota</taxon>
    </lineage>
</organism>
<evidence type="ECO:0000313" key="2">
    <source>
        <dbReference type="EMBL" id="KKP66784.1"/>
    </source>
</evidence>
<evidence type="ECO:0000313" key="3">
    <source>
        <dbReference type="Proteomes" id="UP000034127"/>
    </source>
</evidence>
<accession>A0A0G0BBQ7</accession>
<sequence length="123" mass="13996">MLTKQDLNAIGSLIDKKVGDDIAAIQARMADFETGKITKSDLFRLEHYLIRLEKRVTSVEGRLLNTSTKDDIKNLKNSLKSLERRLIIKINESIDSLDSNIVDVQKRTDRIEKHLDLPPIAVI</sequence>
<gene>
    <name evidence="2" type="ORF">UR63_C0027G0018</name>
</gene>